<evidence type="ECO:0000313" key="3">
    <source>
        <dbReference type="EMBL" id="KSW11153.1"/>
    </source>
</evidence>
<feature type="region of interest" description="Disordered" evidence="1">
    <location>
        <begin position="1"/>
        <end position="100"/>
    </location>
</feature>
<protein>
    <submittedName>
        <fullName evidence="3">Uncharacterized protein</fullName>
    </submittedName>
</protein>
<gene>
    <name evidence="3" type="ORF">APY09_06755</name>
</gene>
<organism evidence="3 4">
    <name type="scientific">Schaalia odontolytica</name>
    <dbReference type="NCBI Taxonomy" id="1660"/>
    <lineage>
        <taxon>Bacteria</taxon>
        <taxon>Bacillati</taxon>
        <taxon>Actinomycetota</taxon>
        <taxon>Actinomycetes</taxon>
        <taxon>Actinomycetales</taxon>
        <taxon>Actinomycetaceae</taxon>
        <taxon>Schaalia</taxon>
    </lineage>
</organism>
<feature type="compositionally biased region" description="Low complexity" evidence="1">
    <location>
        <begin position="90"/>
        <end position="100"/>
    </location>
</feature>
<keyword evidence="2" id="KW-0812">Transmembrane</keyword>
<proteinExistence type="predicted"/>
<sequence length="330" mass="34977">MGARTPDAYRIGAGQVTQEYPADAVPARARKQPSLPTMSRAPESSPAEQAVTAEVAVVRRKASGAPRSSNDSRPSKNAAAVTQRQVTVREAAPAQAAPVVESPAREYAHLDEAGVAFEGDQRPGVPVHHDWHRTTMRVVNSAGEQVAQKRGVSAPALPVPTQVEEASGVGGASRAQRATRRSGVAASRMDRRERPARRGQRLPGLLMFLLGFISALLIVAAVVGGLYVARSTGSSGFTNAVDSCHARGLHARLASDETSLTLEAFSDSGDSLTTPIFQCVLGKLGTPAAVRERMYATRAIDGTQSEQWGAYKATWTYEPDQGLTVIVSSR</sequence>
<evidence type="ECO:0000256" key="2">
    <source>
        <dbReference type="SAM" id="Phobius"/>
    </source>
</evidence>
<dbReference type="AlphaFoldDB" id="A0A0V8RSX4"/>
<dbReference type="EMBL" id="LLVT01000002">
    <property type="protein sequence ID" value="KSW11153.1"/>
    <property type="molecule type" value="Genomic_DNA"/>
</dbReference>
<dbReference type="RefSeq" id="WP_060566962.1">
    <property type="nucleotide sequence ID" value="NZ_CP040006.1"/>
</dbReference>
<accession>A0A0V8RSX4</accession>
<comment type="caution">
    <text evidence="3">The sequence shown here is derived from an EMBL/GenBank/DDBJ whole genome shotgun (WGS) entry which is preliminary data.</text>
</comment>
<feature type="region of interest" description="Disordered" evidence="1">
    <location>
        <begin position="161"/>
        <end position="197"/>
    </location>
</feature>
<reference evidence="3 4" key="1">
    <citation type="submission" date="2015-10" db="EMBL/GenBank/DDBJ databases">
        <title>Draft Genome of Actinomyces odontolyticus subsp. actinosynbacter strain XH001.</title>
        <authorList>
            <person name="Mclean J.S."/>
            <person name="He X."/>
        </authorList>
    </citation>
    <scope>NUCLEOTIDE SEQUENCE [LARGE SCALE GENOMIC DNA]</scope>
    <source>
        <strain evidence="3 4">XH001</strain>
    </source>
</reference>
<evidence type="ECO:0000256" key="1">
    <source>
        <dbReference type="SAM" id="MobiDB-lite"/>
    </source>
</evidence>
<keyword evidence="2" id="KW-1133">Transmembrane helix</keyword>
<evidence type="ECO:0000313" key="4">
    <source>
        <dbReference type="Proteomes" id="UP000054686"/>
    </source>
</evidence>
<feature type="compositionally biased region" description="Low complexity" evidence="1">
    <location>
        <begin position="47"/>
        <end position="56"/>
    </location>
</feature>
<keyword evidence="2" id="KW-0472">Membrane</keyword>
<dbReference type="Proteomes" id="UP000054686">
    <property type="component" value="Unassembled WGS sequence"/>
</dbReference>
<name>A0A0V8RSX4_9ACTO</name>
<feature type="transmembrane region" description="Helical" evidence="2">
    <location>
        <begin position="202"/>
        <end position="229"/>
    </location>
</feature>